<dbReference type="Proteomes" id="UP001305779">
    <property type="component" value="Unassembled WGS sequence"/>
</dbReference>
<keyword evidence="1" id="KW-0539">Nucleus</keyword>
<evidence type="ECO:0000259" key="3">
    <source>
        <dbReference type="Pfam" id="PF04082"/>
    </source>
</evidence>
<dbReference type="InterPro" id="IPR007219">
    <property type="entry name" value="XnlR_reg_dom"/>
</dbReference>
<accession>A0ABR0ER20</accession>
<sequence>MSTGSDISLDYPEMSGLNLPPTDVALKLLNLAKTTKQNFFSRHQIIDETEFTQICTKIYFPTSPYDISSWIMLNIGLHGLLLGCKKSDSGSTGIFESEANSYIKLCTRNIDAATSTARMSLDLGLHRVPLGSRSEEFTKKRLIFYYIYLLDISFAFSIGMTPNIHDYDVTTERPVFPDDLSGFRGRSVNILIRTMLNAP</sequence>
<evidence type="ECO:0000256" key="1">
    <source>
        <dbReference type="ARBA" id="ARBA00023242"/>
    </source>
</evidence>
<evidence type="ECO:0000313" key="4">
    <source>
        <dbReference type="EMBL" id="KAK4503696.1"/>
    </source>
</evidence>
<proteinExistence type="predicted"/>
<comment type="caution">
    <text evidence="4">The sequence shown here is derived from an EMBL/GenBank/DDBJ whole genome shotgun (WGS) entry which is preliminary data.</text>
</comment>
<name>A0ABR0ER20_ZASCE</name>
<reference evidence="4 5" key="1">
    <citation type="journal article" date="2023" name="G3 (Bethesda)">
        <title>A chromosome-level genome assembly of Zasmidium syzygii isolated from banana leaves.</title>
        <authorList>
            <person name="van Westerhoven A.C."/>
            <person name="Mehrabi R."/>
            <person name="Talebi R."/>
            <person name="Steentjes M.B.F."/>
            <person name="Corcolon B."/>
            <person name="Chong P.A."/>
            <person name="Kema G.H.J."/>
            <person name="Seidl M.F."/>
        </authorList>
    </citation>
    <scope>NUCLEOTIDE SEQUENCE [LARGE SCALE GENOMIC DNA]</scope>
    <source>
        <strain evidence="4 5">P124</strain>
    </source>
</reference>
<dbReference type="Pfam" id="PF04082">
    <property type="entry name" value="Fungal_trans"/>
    <property type="match status" value="1"/>
</dbReference>
<dbReference type="EMBL" id="JAXOVC010000003">
    <property type="protein sequence ID" value="KAK4503696.1"/>
    <property type="molecule type" value="Genomic_DNA"/>
</dbReference>
<feature type="transmembrane region" description="Helical" evidence="2">
    <location>
        <begin position="142"/>
        <end position="160"/>
    </location>
</feature>
<keyword evidence="5" id="KW-1185">Reference proteome</keyword>
<keyword evidence="2" id="KW-0812">Transmembrane</keyword>
<evidence type="ECO:0000256" key="2">
    <source>
        <dbReference type="SAM" id="Phobius"/>
    </source>
</evidence>
<gene>
    <name evidence="4" type="ORF">PRZ48_004611</name>
</gene>
<dbReference type="CDD" id="cd12148">
    <property type="entry name" value="fungal_TF_MHR"/>
    <property type="match status" value="1"/>
</dbReference>
<evidence type="ECO:0000313" key="5">
    <source>
        <dbReference type="Proteomes" id="UP001305779"/>
    </source>
</evidence>
<protein>
    <recommendedName>
        <fullName evidence="3">Xylanolytic transcriptional activator regulatory domain-containing protein</fullName>
    </recommendedName>
</protein>
<keyword evidence="2" id="KW-1133">Transmembrane helix</keyword>
<keyword evidence="2" id="KW-0472">Membrane</keyword>
<feature type="domain" description="Xylanolytic transcriptional activator regulatory" evidence="3">
    <location>
        <begin position="115"/>
        <end position="179"/>
    </location>
</feature>
<organism evidence="4 5">
    <name type="scientific">Zasmidium cellare</name>
    <name type="common">Wine cellar mold</name>
    <name type="synonym">Racodium cellare</name>
    <dbReference type="NCBI Taxonomy" id="395010"/>
    <lineage>
        <taxon>Eukaryota</taxon>
        <taxon>Fungi</taxon>
        <taxon>Dikarya</taxon>
        <taxon>Ascomycota</taxon>
        <taxon>Pezizomycotina</taxon>
        <taxon>Dothideomycetes</taxon>
        <taxon>Dothideomycetidae</taxon>
        <taxon>Mycosphaerellales</taxon>
        <taxon>Mycosphaerellaceae</taxon>
        <taxon>Zasmidium</taxon>
    </lineage>
</organism>